<protein>
    <submittedName>
        <fullName evidence="1">Uncharacterized protein</fullName>
    </submittedName>
</protein>
<sequence>MTNIWIEEPTAETTKQEKTKGYGEHLAEKIRATANTGNLPQFEKFVLDRGWEFPTEEGLKAAYDRLWKSCHGILLSKEEFMAETNRRGTKEHSEELYAGMLYDAIVELAKEKKLDPCKVYQYARFKWCFNQPDAVVAYQTDRERWSVNNCDTEITTERAVVEVNQEWGFEASRVKILDNPYYESTDWNWIRFDCAGMSWLMCNGSLYQVYH</sequence>
<organism evidence="1">
    <name type="scientific">bioreactor metagenome</name>
    <dbReference type="NCBI Taxonomy" id="1076179"/>
    <lineage>
        <taxon>unclassified sequences</taxon>
        <taxon>metagenomes</taxon>
        <taxon>ecological metagenomes</taxon>
    </lineage>
</organism>
<proteinExistence type="predicted"/>
<gene>
    <name evidence="1" type="ORF">SDC9_178678</name>
</gene>
<name>A0A645H4E2_9ZZZZ</name>
<comment type="caution">
    <text evidence="1">The sequence shown here is derived from an EMBL/GenBank/DDBJ whole genome shotgun (WGS) entry which is preliminary data.</text>
</comment>
<evidence type="ECO:0000313" key="1">
    <source>
        <dbReference type="EMBL" id="MPN31204.1"/>
    </source>
</evidence>
<reference evidence="1" key="1">
    <citation type="submission" date="2019-08" db="EMBL/GenBank/DDBJ databases">
        <authorList>
            <person name="Kucharzyk K."/>
            <person name="Murdoch R.W."/>
            <person name="Higgins S."/>
            <person name="Loffler F."/>
        </authorList>
    </citation>
    <scope>NUCLEOTIDE SEQUENCE</scope>
</reference>
<dbReference type="AlphaFoldDB" id="A0A645H4E2"/>
<accession>A0A645H4E2</accession>
<dbReference type="EMBL" id="VSSQ01082656">
    <property type="protein sequence ID" value="MPN31204.1"/>
    <property type="molecule type" value="Genomic_DNA"/>
</dbReference>